<dbReference type="Proteomes" id="UP000230709">
    <property type="component" value="Chromosome"/>
</dbReference>
<evidence type="ECO:0000313" key="4">
    <source>
        <dbReference type="Proteomes" id="UP000230709"/>
    </source>
</evidence>
<protein>
    <submittedName>
        <fullName evidence="3">Uncharacterized protein</fullName>
    </submittedName>
</protein>
<feature type="compositionally biased region" description="Basic and acidic residues" evidence="1">
    <location>
        <begin position="113"/>
        <end position="126"/>
    </location>
</feature>
<sequence>MADYYSLLSRAVASLPQSAPESRQAVYERARKALFKQLRSIQPPVAEGDIESEGRALDEAIARVELEAVRGGERPVERKEPPAPPPSAPLRVATERPAAPTPPPGEPVAPPPEIERSAEPPLREEGSTPSASQRPAAPLPSLPEPTSNSRRILVIAGVLAAVVALVALLALQFRERPEDLAKLAPEPQTAEEPEEGAKLSDRVGGAEPAAPAETGRAPDQGQKAQPVAVAQKAELWVAAPEEASKVKTFPGTVIWRLESLPSGAEQALTPAIRGDIDIPGAKMKAALVIQKNFDPALSASHTINVSFQFAPGGELKGVKTIAPLQMRRPEAQSGEQISGVLVPITENNFLLGLLPGNPEARNLTLLRAPLIIDLPMQLENGRAATIALEKGPAGERVFLDALDAWAGK</sequence>
<keyword evidence="2" id="KW-1133">Transmembrane helix</keyword>
<dbReference type="RefSeq" id="WP_003611997.1">
    <property type="nucleotide sequence ID" value="NZ_ADVE02000001.1"/>
</dbReference>
<feature type="transmembrane region" description="Helical" evidence="2">
    <location>
        <begin position="152"/>
        <end position="173"/>
    </location>
</feature>
<proteinExistence type="predicted"/>
<gene>
    <name evidence="3" type="ORF">CQW49_06965</name>
</gene>
<name>A0A2D2CY51_METT3</name>
<feature type="region of interest" description="Disordered" evidence="1">
    <location>
        <begin position="67"/>
        <end position="147"/>
    </location>
</feature>
<evidence type="ECO:0000256" key="1">
    <source>
        <dbReference type="SAM" id="MobiDB-lite"/>
    </source>
</evidence>
<accession>A0A2D2CY51</accession>
<keyword evidence="2" id="KW-0812">Transmembrane</keyword>
<keyword evidence="2" id="KW-0472">Membrane</keyword>
<feature type="compositionally biased region" description="Pro residues" evidence="1">
    <location>
        <begin position="99"/>
        <end position="112"/>
    </location>
</feature>
<dbReference type="STRING" id="595536.GCA_000178815_03763"/>
<evidence type="ECO:0000313" key="3">
    <source>
        <dbReference type="EMBL" id="ATQ67655.1"/>
    </source>
</evidence>
<feature type="compositionally biased region" description="Basic and acidic residues" evidence="1">
    <location>
        <begin position="67"/>
        <end position="81"/>
    </location>
</feature>
<dbReference type="AlphaFoldDB" id="A0A2D2CY51"/>
<feature type="region of interest" description="Disordered" evidence="1">
    <location>
        <begin position="184"/>
        <end position="224"/>
    </location>
</feature>
<reference evidence="4" key="1">
    <citation type="submission" date="2017-10" db="EMBL/GenBank/DDBJ databases">
        <title>Completed PacBio SMRT sequence of Methylosinus trichosporium OB3b reveals presence of a third large plasmid.</title>
        <authorList>
            <person name="Charles T.C."/>
            <person name="Lynch M.D.J."/>
            <person name="Heil J.R."/>
            <person name="Cheng J."/>
        </authorList>
    </citation>
    <scope>NUCLEOTIDE SEQUENCE [LARGE SCALE GENOMIC DNA]</scope>
    <source>
        <strain evidence="4">OB3b</strain>
    </source>
</reference>
<keyword evidence="4" id="KW-1185">Reference proteome</keyword>
<organism evidence="3 4">
    <name type="scientific">Methylosinus trichosporium (strain ATCC 35070 / NCIMB 11131 / UNIQEM 75 / OB3b)</name>
    <dbReference type="NCBI Taxonomy" id="595536"/>
    <lineage>
        <taxon>Bacteria</taxon>
        <taxon>Pseudomonadati</taxon>
        <taxon>Pseudomonadota</taxon>
        <taxon>Alphaproteobacteria</taxon>
        <taxon>Hyphomicrobiales</taxon>
        <taxon>Methylocystaceae</taxon>
        <taxon>Methylosinus</taxon>
    </lineage>
</organism>
<dbReference type="KEGG" id="mtw:CQW49_06965"/>
<feature type="compositionally biased region" description="Low complexity" evidence="1">
    <location>
        <begin position="205"/>
        <end position="224"/>
    </location>
</feature>
<feature type="compositionally biased region" description="Low complexity" evidence="1">
    <location>
        <begin position="89"/>
        <end position="98"/>
    </location>
</feature>
<evidence type="ECO:0000256" key="2">
    <source>
        <dbReference type="SAM" id="Phobius"/>
    </source>
</evidence>
<dbReference type="EMBL" id="CP023737">
    <property type="protein sequence ID" value="ATQ67655.1"/>
    <property type="molecule type" value="Genomic_DNA"/>
</dbReference>